<dbReference type="STRING" id="1285928.SAMN04487894_13318"/>
<dbReference type="GO" id="GO:0004519">
    <property type="term" value="F:endonuclease activity"/>
    <property type="evidence" value="ECO:0007669"/>
    <property type="project" value="UniProtKB-KW"/>
</dbReference>
<keyword evidence="3" id="KW-0269">Exonuclease</keyword>
<protein>
    <submittedName>
        <fullName evidence="3">Endonuclease/Exonuclease/phosphatase family protein</fullName>
    </submittedName>
</protein>
<accession>A0A1G7BTR3</accession>
<dbReference type="Gene3D" id="3.60.10.10">
    <property type="entry name" value="Endonuclease/exonuclease/phosphatase"/>
    <property type="match status" value="1"/>
</dbReference>
<dbReference type="GO" id="GO:0004527">
    <property type="term" value="F:exonuclease activity"/>
    <property type="evidence" value="ECO:0007669"/>
    <property type="project" value="UniProtKB-KW"/>
</dbReference>
<feature type="signal peptide" evidence="1">
    <location>
        <begin position="1"/>
        <end position="19"/>
    </location>
</feature>
<keyword evidence="1" id="KW-0732">Signal</keyword>
<feature type="chain" id="PRO_5011678009" evidence="1">
    <location>
        <begin position="20"/>
        <end position="346"/>
    </location>
</feature>
<proteinExistence type="predicted"/>
<keyword evidence="3" id="KW-0378">Hydrolase</keyword>
<dbReference type="PANTHER" id="PTHR42834:SF1">
    <property type="entry name" value="ENDONUCLEASE_EXONUCLEASE_PHOSPHATASE FAMILY PROTEIN (AFU_ORTHOLOGUE AFUA_3G09210)"/>
    <property type="match status" value="1"/>
</dbReference>
<evidence type="ECO:0000259" key="2">
    <source>
        <dbReference type="Pfam" id="PF19580"/>
    </source>
</evidence>
<dbReference type="EMBL" id="FMZO01000033">
    <property type="protein sequence ID" value="SDE30387.1"/>
    <property type="molecule type" value="Genomic_DNA"/>
</dbReference>
<dbReference type="InterPro" id="IPR036691">
    <property type="entry name" value="Endo/exonu/phosph_ase_sf"/>
</dbReference>
<dbReference type="SUPFAM" id="SSF56219">
    <property type="entry name" value="DNase I-like"/>
    <property type="match status" value="1"/>
</dbReference>
<organism evidence="3 4">
    <name type="scientific">Niabella drilacis (strain DSM 25811 / CCM 8410 / CCUG 62505 / LMG 26954 / E90)</name>
    <dbReference type="NCBI Taxonomy" id="1285928"/>
    <lineage>
        <taxon>Bacteria</taxon>
        <taxon>Pseudomonadati</taxon>
        <taxon>Bacteroidota</taxon>
        <taxon>Chitinophagia</taxon>
        <taxon>Chitinophagales</taxon>
        <taxon>Chitinophagaceae</taxon>
        <taxon>Niabella</taxon>
    </lineage>
</organism>
<dbReference type="OrthoDB" id="9802724at2"/>
<evidence type="ECO:0000313" key="3">
    <source>
        <dbReference type="EMBL" id="SDE30387.1"/>
    </source>
</evidence>
<reference evidence="4" key="1">
    <citation type="submission" date="2016-10" db="EMBL/GenBank/DDBJ databases">
        <authorList>
            <person name="Varghese N."/>
            <person name="Submissions S."/>
        </authorList>
    </citation>
    <scope>NUCLEOTIDE SEQUENCE [LARGE SCALE GENOMIC DNA]</scope>
    <source>
        <strain evidence="4">DSM 25811 / CCM 8410 / LMG 26954 / E90</strain>
    </source>
</reference>
<dbReference type="Proteomes" id="UP000198757">
    <property type="component" value="Unassembled WGS sequence"/>
</dbReference>
<keyword evidence="3" id="KW-0540">Nuclease</keyword>
<name>A0A1G7BTR3_NIADE</name>
<dbReference type="Pfam" id="PF19580">
    <property type="entry name" value="Exo_endo_phos_3"/>
    <property type="match status" value="1"/>
</dbReference>
<sequence>MKKNLLLIFINIFCISASAQPRQYKTAIIAFYNLENFYDTIFHGRQDDETFTPGGLKTYTSAVFKEKADHLATVISRIGADINPDGPALLGVSEIENSTVLDALAQHPLLAGRRYRYAHYDSKDARGIDVALFYNPRYFRLLKSRPLYVNIPEGAKESGYTRDILWVTGRMDGEKVHVFVNHWPSRYGGEKRSAPARMAAALTIRRFIDTLIAYDPMTKIIVMGDFNDEPVSNSIVKGLKTTDRAGAIKMGELYNPWVSLYKNGTGTLAYQNAWSLFDQILISEGFIDKHQPGFFFYKNAVFKKNELLENIGPYKGYPLRSYTGDIYRGGYSDHFPVMMVLLKNLP</sequence>
<feature type="domain" description="Endonuclease/exonuclease/phosphatase" evidence="2">
    <location>
        <begin position="29"/>
        <end position="342"/>
    </location>
</feature>
<dbReference type="InterPro" id="IPR005135">
    <property type="entry name" value="Endo/exonuclease/phosphatase"/>
</dbReference>
<keyword evidence="3" id="KW-0255">Endonuclease</keyword>
<gene>
    <name evidence="3" type="ORF">SAMN04487894_13318</name>
</gene>
<dbReference type="PANTHER" id="PTHR42834">
    <property type="entry name" value="ENDONUCLEASE/EXONUCLEASE/PHOSPHATASE FAMILY PROTEIN (AFU_ORTHOLOGUE AFUA_3G09210)"/>
    <property type="match status" value="1"/>
</dbReference>
<dbReference type="RefSeq" id="WP_090393622.1">
    <property type="nucleotide sequence ID" value="NZ_FMZO01000033.1"/>
</dbReference>
<evidence type="ECO:0000256" key="1">
    <source>
        <dbReference type="SAM" id="SignalP"/>
    </source>
</evidence>
<keyword evidence="4" id="KW-1185">Reference proteome</keyword>
<evidence type="ECO:0000313" key="4">
    <source>
        <dbReference type="Proteomes" id="UP000198757"/>
    </source>
</evidence>
<dbReference type="AlphaFoldDB" id="A0A1G7BTR3"/>